<evidence type="ECO:0000256" key="1">
    <source>
        <dbReference type="ARBA" id="ARBA00004141"/>
    </source>
</evidence>
<keyword evidence="4 7" id="KW-0472">Membrane</keyword>
<comment type="subcellular location">
    <subcellularLocation>
        <location evidence="1">Membrane</location>
        <topology evidence="1">Multi-pass membrane protein</topology>
    </subcellularLocation>
</comment>
<dbReference type="EMBL" id="JAULSW010000006">
    <property type="protein sequence ID" value="KAK3377461.1"/>
    <property type="molecule type" value="Genomic_DNA"/>
</dbReference>
<comment type="similarity">
    <text evidence="5">Belongs to the SAT4 family.</text>
</comment>
<name>A0AAE0KK18_9PEZI</name>
<reference evidence="9" key="2">
    <citation type="submission" date="2023-06" db="EMBL/GenBank/DDBJ databases">
        <authorList>
            <consortium name="Lawrence Berkeley National Laboratory"/>
            <person name="Haridas S."/>
            <person name="Hensen N."/>
            <person name="Bonometti L."/>
            <person name="Westerberg I."/>
            <person name="Brannstrom I.O."/>
            <person name="Guillou S."/>
            <person name="Cros-Aarteil S."/>
            <person name="Calhoun S."/>
            <person name="Kuo A."/>
            <person name="Mondo S."/>
            <person name="Pangilinan J."/>
            <person name="Riley R."/>
            <person name="LaButti K."/>
            <person name="Andreopoulos B."/>
            <person name="Lipzen A."/>
            <person name="Chen C."/>
            <person name="Yanf M."/>
            <person name="Daum C."/>
            <person name="Ng V."/>
            <person name="Clum A."/>
            <person name="Steindorff A."/>
            <person name="Ohm R."/>
            <person name="Martin F."/>
            <person name="Silar P."/>
            <person name="Natvig D."/>
            <person name="Lalanne C."/>
            <person name="Gautier V."/>
            <person name="Ament-velasquez S.L."/>
            <person name="Kruys A."/>
            <person name="Hutchinson M.I."/>
            <person name="Powell A.J."/>
            <person name="Barry K."/>
            <person name="Miller A.N."/>
            <person name="Grigoriev I.V."/>
            <person name="Debuchy R."/>
            <person name="Gladieux P."/>
            <person name="Thoren M.H."/>
            <person name="Johannesson H."/>
        </authorList>
    </citation>
    <scope>NUCLEOTIDE SEQUENCE</scope>
    <source>
        <strain evidence="9">CBS 232.78</strain>
    </source>
</reference>
<proteinExistence type="inferred from homology"/>
<protein>
    <recommendedName>
        <fullName evidence="8">Rhodopsin domain-containing protein</fullName>
    </recommendedName>
</protein>
<feature type="transmembrane region" description="Helical" evidence="7">
    <location>
        <begin position="45"/>
        <end position="64"/>
    </location>
</feature>
<sequence>MIIPPAAMPAVIANCFFTSLAFVIVCCRINTRLFVIKNIGADDGLIAMSMLASIAFLAVFMLQVKAGLGRQITFPEVPGFLQALWATIPIYNLALILCKLSITVQCYRVLRTPKMQKFLRGYFILLVVYGLLTVIGNIFICWPIEAYWMAILGVQGTCLSKGGVTFSNAGINIATDIILIVVPIPLLWRLQIPQKQKIILMCLFGMGTFACITSIIRLQSLYMIAIAPEAEQSVKGVSIAIWSSIEINVGIICASIPALKPLAVKLFPRMLLSNLYARTKGAAYYAGRSGGKGGNRSHSGTGGSRHMAGGSGQTSGMRSGNNRTTEVIQIKQSFEMTSVPATAVDDAGRNVAAVDIEDGKTSRDGSEKNLVGSSWQDEYYKKVTISSRPREIV</sequence>
<dbReference type="GO" id="GO:0016020">
    <property type="term" value="C:membrane"/>
    <property type="evidence" value="ECO:0007669"/>
    <property type="project" value="UniProtKB-SubCell"/>
</dbReference>
<organism evidence="9 10">
    <name type="scientific">Podospora didyma</name>
    <dbReference type="NCBI Taxonomy" id="330526"/>
    <lineage>
        <taxon>Eukaryota</taxon>
        <taxon>Fungi</taxon>
        <taxon>Dikarya</taxon>
        <taxon>Ascomycota</taxon>
        <taxon>Pezizomycotina</taxon>
        <taxon>Sordariomycetes</taxon>
        <taxon>Sordariomycetidae</taxon>
        <taxon>Sordariales</taxon>
        <taxon>Podosporaceae</taxon>
        <taxon>Podospora</taxon>
    </lineage>
</organism>
<evidence type="ECO:0000256" key="4">
    <source>
        <dbReference type="ARBA" id="ARBA00023136"/>
    </source>
</evidence>
<evidence type="ECO:0000256" key="2">
    <source>
        <dbReference type="ARBA" id="ARBA00022692"/>
    </source>
</evidence>
<feature type="transmembrane region" description="Helical" evidence="7">
    <location>
        <begin position="200"/>
        <end position="227"/>
    </location>
</feature>
<feature type="domain" description="Rhodopsin" evidence="8">
    <location>
        <begin position="28"/>
        <end position="264"/>
    </location>
</feature>
<feature type="transmembrane region" description="Helical" evidence="7">
    <location>
        <begin position="6"/>
        <end position="25"/>
    </location>
</feature>
<dbReference type="InterPro" id="IPR052337">
    <property type="entry name" value="SAT4-like"/>
</dbReference>
<evidence type="ECO:0000313" key="9">
    <source>
        <dbReference type="EMBL" id="KAK3377461.1"/>
    </source>
</evidence>
<reference evidence="9" key="1">
    <citation type="journal article" date="2023" name="Mol. Phylogenet. Evol.">
        <title>Genome-scale phylogeny and comparative genomics of the fungal order Sordariales.</title>
        <authorList>
            <person name="Hensen N."/>
            <person name="Bonometti L."/>
            <person name="Westerberg I."/>
            <person name="Brannstrom I.O."/>
            <person name="Guillou S."/>
            <person name="Cros-Aarteil S."/>
            <person name="Calhoun S."/>
            <person name="Haridas S."/>
            <person name="Kuo A."/>
            <person name="Mondo S."/>
            <person name="Pangilinan J."/>
            <person name="Riley R."/>
            <person name="LaButti K."/>
            <person name="Andreopoulos B."/>
            <person name="Lipzen A."/>
            <person name="Chen C."/>
            <person name="Yan M."/>
            <person name="Daum C."/>
            <person name="Ng V."/>
            <person name="Clum A."/>
            <person name="Steindorff A."/>
            <person name="Ohm R.A."/>
            <person name="Martin F."/>
            <person name="Silar P."/>
            <person name="Natvig D.O."/>
            <person name="Lalanne C."/>
            <person name="Gautier V."/>
            <person name="Ament-Velasquez S.L."/>
            <person name="Kruys A."/>
            <person name="Hutchinson M.I."/>
            <person name="Powell A.J."/>
            <person name="Barry K."/>
            <person name="Miller A.N."/>
            <person name="Grigoriev I.V."/>
            <person name="Debuchy R."/>
            <person name="Gladieux P."/>
            <person name="Hiltunen Thoren M."/>
            <person name="Johannesson H."/>
        </authorList>
    </citation>
    <scope>NUCLEOTIDE SEQUENCE</scope>
    <source>
        <strain evidence="9">CBS 232.78</strain>
    </source>
</reference>
<accession>A0AAE0KK18</accession>
<feature type="transmembrane region" description="Helical" evidence="7">
    <location>
        <begin position="169"/>
        <end position="188"/>
    </location>
</feature>
<feature type="transmembrane region" description="Helical" evidence="7">
    <location>
        <begin position="122"/>
        <end position="149"/>
    </location>
</feature>
<dbReference type="PANTHER" id="PTHR33048">
    <property type="entry name" value="PTH11-LIKE INTEGRAL MEMBRANE PROTEIN (AFU_ORTHOLOGUE AFUA_5G11245)"/>
    <property type="match status" value="1"/>
</dbReference>
<keyword evidence="2 7" id="KW-0812">Transmembrane</keyword>
<gene>
    <name evidence="9" type="ORF">B0H63DRAFT_477246</name>
</gene>
<evidence type="ECO:0000256" key="3">
    <source>
        <dbReference type="ARBA" id="ARBA00022989"/>
    </source>
</evidence>
<dbReference type="Proteomes" id="UP001285441">
    <property type="component" value="Unassembled WGS sequence"/>
</dbReference>
<keyword evidence="3 7" id="KW-1133">Transmembrane helix</keyword>
<evidence type="ECO:0000256" key="6">
    <source>
        <dbReference type="SAM" id="MobiDB-lite"/>
    </source>
</evidence>
<keyword evidence="10" id="KW-1185">Reference proteome</keyword>
<feature type="transmembrane region" description="Helical" evidence="7">
    <location>
        <begin position="84"/>
        <end position="110"/>
    </location>
</feature>
<evidence type="ECO:0000313" key="10">
    <source>
        <dbReference type="Proteomes" id="UP001285441"/>
    </source>
</evidence>
<comment type="caution">
    <text evidence="9">The sequence shown here is derived from an EMBL/GenBank/DDBJ whole genome shotgun (WGS) entry which is preliminary data.</text>
</comment>
<feature type="region of interest" description="Disordered" evidence="6">
    <location>
        <begin position="288"/>
        <end position="321"/>
    </location>
</feature>
<dbReference type="Pfam" id="PF20684">
    <property type="entry name" value="Fung_rhodopsin"/>
    <property type="match status" value="1"/>
</dbReference>
<dbReference type="AlphaFoldDB" id="A0AAE0KK18"/>
<evidence type="ECO:0000256" key="5">
    <source>
        <dbReference type="ARBA" id="ARBA00038359"/>
    </source>
</evidence>
<evidence type="ECO:0000259" key="8">
    <source>
        <dbReference type="Pfam" id="PF20684"/>
    </source>
</evidence>
<dbReference type="PANTHER" id="PTHR33048:SF123">
    <property type="entry name" value="INTEGRAL MEMBRANE PROTEIN"/>
    <property type="match status" value="1"/>
</dbReference>
<evidence type="ECO:0000256" key="7">
    <source>
        <dbReference type="SAM" id="Phobius"/>
    </source>
</evidence>
<dbReference type="InterPro" id="IPR049326">
    <property type="entry name" value="Rhodopsin_dom_fungi"/>
</dbReference>